<accession>A0ACB9R3G1</accession>
<comment type="caution">
    <text evidence="1">The sequence shown here is derived from an EMBL/GenBank/DDBJ whole genome shotgun (WGS) entry which is preliminary data.</text>
</comment>
<reference evidence="2" key="1">
    <citation type="journal article" date="2023" name="Front. Plant Sci.">
        <title>Chromosomal-level genome assembly of Melastoma candidum provides insights into trichome evolution.</title>
        <authorList>
            <person name="Zhong Y."/>
            <person name="Wu W."/>
            <person name="Sun C."/>
            <person name="Zou P."/>
            <person name="Liu Y."/>
            <person name="Dai S."/>
            <person name="Zhou R."/>
        </authorList>
    </citation>
    <scope>NUCLEOTIDE SEQUENCE [LARGE SCALE GENOMIC DNA]</scope>
</reference>
<dbReference type="EMBL" id="CM042883">
    <property type="protein sequence ID" value="KAI4373409.1"/>
    <property type="molecule type" value="Genomic_DNA"/>
</dbReference>
<evidence type="ECO:0000313" key="1">
    <source>
        <dbReference type="EMBL" id="KAI4373409.1"/>
    </source>
</evidence>
<proteinExistence type="predicted"/>
<protein>
    <submittedName>
        <fullName evidence="1">Uncharacterized protein</fullName>
    </submittedName>
</protein>
<name>A0ACB9R3G1_9MYRT</name>
<organism evidence="1 2">
    <name type="scientific">Melastoma candidum</name>
    <dbReference type="NCBI Taxonomy" id="119954"/>
    <lineage>
        <taxon>Eukaryota</taxon>
        <taxon>Viridiplantae</taxon>
        <taxon>Streptophyta</taxon>
        <taxon>Embryophyta</taxon>
        <taxon>Tracheophyta</taxon>
        <taxon>Spermatophyta</taxon>
        <taxon>Magnoliopsida</taxon>
        <taxon>eudicotyledons</taxon>
        <taxon>Gunneridae</taxon>
        <taxon>Pentapetalae</taxon>
        <taxon>rosids</taxon>
        <taxon>malvids</taxon>
        <taxon>Myrtales</taxon>
        <taxon>Melastomataceae</taxon>
        <taxon>Melastomatoideae</taxon>
        <taxon>Melastomateae</taxon>
        <taxon>Melastoma</taxon>
    </lineage>
</organism>
<dbReference type="Proteomes" id="UP001057402">
    <property type="component" value="Chromosome 4"/>
</dbReference>
<evidence type="ECO:0000313" key="2">
    <source>
        <dbReference type="Proteomes" id="UP001057402"/>
    </source>
</evidence>
<sequence length="102" mass="10703">MSLAISFLTIYGTPHIFINAYEDVAEGLLASVAVTTEYSHPQVEKIREYIAEPSKSAVGVAAARVAATSAPTTAAKAQEKEPETEEDSNGDMCLDLSGGKLG</sequence>
<keyword evidence="2" id="KW-1185">Reference proteome</keyword>
<gene>
    <name evidence="1" type="ORF">MLD38_011536</name>
</gene>